<dbReference type="Proteomes" id="UP000053330">
    <property type="component" value="Unassembled WGS sequence"/>
</dbReference>
<keyword evidence="2" id="KW-1185">Reference proteome</keyword>
<protein>
    <submittedName>
        <fullName evidence="1">Uncharacterized protein</fullName>
    </submittedName>
</protein>
<feature type="non-terminal residue" evidence="1">
    <location>
        <position position="63"/>
    </location>
</feature>
<reference evidence="1 2" key="1">
    <citation type="submission" date="2014-04" db="EMBL/GenBank/DDBJ databases">
        <title>Genome evolution of avian class.</title>
        <authorList>
            <person name="Zhang G."/>
            <person name="Li C."/>
        </authorList>
    </citation>
    <scope>NUCLEOTIDE SEQUENCE [LARGE SCALE GENOMIC DNA]</scope>
    <source>
        <strain evidence="1">BGI_N324</strain>
    </source>
</reference>
<feature type="non-terminal residue" evidence="1">
    <location>
        <position position="1"/>
    </location>
</feature>
<accession>A0A091KVM9</accession>
<dbReference type="AlphaFoldDB" id="A0A091KVM9"/>
<gene>
    <name evidence="1" type="ORF">N324_04188</name>
</gene>
<sequence length="63" mass="6658">GSGHASTGAVLRQAEVSGQGAEFRLLGFPVDVNPSDGVPLLDVIHILQEVQVQMKAVRRLHGV</sequence>
<evidence type="ECO:0000313" key="2">
    <source>
        <dbReference type="Proteomes" id="UP000053330"/>
    </source>
</evidence>
<organism evidence="1 2">
    <name type="scientific">Chlamydotis macqueenii</name>
    <name type="common">Macqueen's bustard</name>
    <dbReference type="NCBI Taxonomy" id="187382"/>
    <lineage>
        <taxon>Eukaryota</taxon>
        <taxon>Metazoa</taxon>
        <taxon>Chordata</taxon>
        <taxon>Craniata</taxon>
        <taxon>Vertebrata</taxon>
        <taxon>Euteleostomi</taxon>
        <taxon>Archelosauria</taxon>
        <taxon>Archosauria</taxon>
        <taxon>Dinosauria</taxon>
        <taxon>Saurischia</taxon>
        <taxon>Theropoda</taxon>
        <taxon>Coelurosauria</taxon>
        <taxon>Aves</taxon>
        <taxon>Neognathae</taxon>
        <taxon>Neoaves</taxon>
        <taxon>Otidimorphae</taxon>
        <taxon>Otidiformes</taxon>
        <taxon>Otididae</taxon>
        <taxon>Chlamydotis</taxon>
    </lineage>
</organism>
<name>A0A091KVM9_9AVES</name>
<proteinExistence type="predicted"/>
<dbReference type="EMBL" id="KK755947">
    <property type="protein sequence ID" value="KFP43320.1"/>
    <property type="molecule type" value="Genomic_DNA"/>
</dbReference>
<evidence type="ECO:0000313" key="1">
    <source>
        <dbReference type="EMBL" id="KFP43320.1"/>
    </source>
</evidence>